<comment type="caution">
    <text evidence="1">The sequence shown here is derived from an EMBL/GenBank/DDBJ whole genome shotgun (WGS) entry which is preliminary data.</text>
</comment>
<name>B1V1G8_CLOPF</name>
<dbReference type="EMBL" id="ABOO01000010">
    <property type="protein sequence ID" value="EDT72363.1"/>
    <property type="molecule type" value="Genomic_DNA"/>
</dbReference>
<dbReference type="Proteomes" id="UP000003188">
    <property type="component" value="Unassembled WGS sequence"/>
</dbReference>
<gene>
    <name evidence="1" type="ORF">CJD_1866</name>
</gene>
<sequence length="65" mass="7512">MTKDGVVRELKLLSACKHDKAEILNFFINKTLNAIELKEGDKNILIPLSEIRIYEIKEIIKDKTI</sequence>
<organism evidence="1 2">
    <name type="scientific">Clostridium perfringens D str. JGS1721</name>
    <dbReference type="NCBI Taxonomy" id="488537"/>
    <lineage>
        <taxon>Bacteria</taxon>
        <taxon>Bacillati</taxon>
        <taxon>Bacillota</taxon>
        <taxon>Clostridia</taxon>
        <taxon>Eubacteriales</taxon>
        <taxon>Clostridiaceae</taxon>
        <taxon>Clostridium</taxon>
    </lineage>
</organism>
<proteinExistence type="predicted"/>
<reference evidence="1 2" key="1">
    <citation type="submission" date="2008-03" db="EMBL/GenBank/DDBJ databases">
        <authorList>
            <person name="Paulsen I."/>
            <person name="Sebastian Y."/>
        </authorList>
    </citation>
    <scope>NUCLEOTIDE SEQUENCE [LARGE SCALE GENOMIC DNA]</scope>
    <source>
        <strain evidence="2">D str. JGS1721</strain>
    </source>
</reference>
<dbReference type="AlphaFoldDB" id="B1V1G8"/>
<accession>B1V1G8</accession>
<evidence type="ECO:0000313" key="1">
    <source>
        <dbReference type="EMBL" id="EDT72363.1"/>
    </source>
</evidence>
<protein>
    <submittedName>
        <fullName evidence="1">Uncharacterized protein</fullName>
    </submittedName>
</protein>
<evidence type="ECO:0000313" key="2">
    <source>
        <dbReference type="Proteomes" id="UP000003188"/>
    </source>
</evidence>